<keyword evidence="1" id="KW-0732">Signal</keyword>
<evidence type="ECO:0000313" key="2">
    <source>
        <dbReference type="EnsemblPlants" id="TraesCS4A02G226200.1.cds1"/>
    </source>
</evidence>
<sequence length="151" mass="16161">MAKNHSLLILLVAASVVASSVTATSSTSPSSTAYELLEKYGFPRGILPEGVQDYALHPDGSFEVSLPGGCEINIGGFTLRYEGNVHGNIQSMLINALTGVSVKVAFQWVSINAVERHGDQLIFNATVISKSFPVNNFSRSPRCNRIPGIPK</sequence>
<proteinExistence type="predicted"/>
<dbReference type="Gramene" id="TraesROB_scaffold_070264_01G000200.1">
    <property type="protein sequence ID" value="TraesROB_scaffold_070264_01G000200.1"/>
    <property type="gene ID" value="TraesROB_scaffold_070264_01G000200"/>
</dbReference>
<dbReference type="Gramene" id="TraesJUL4A03G02142070.1">
    <property type="protein sequence ID" value="TraesJUL4A03G02142070.1.CDS1"/>
    <property type="gene ID" value="TraesJUL4A03G02142070"/>
</dbReference>
<dbReference type="Gramene" id="TraesLDM4A03G02121510.1">
    <property type="protein sequence ID" value="TraesLDM4A03G02121510.1.CDS1"/>
    <property type="gene ID" value="TraesLDM4A03G02121510"/>
</dbReference>
<dbReference type="Gramene" id="TraesRN4A0100615600.1">
    <property type="protein sequence ID" value="TraesRN4A0100615600.1"/>
    <property type="gene ID" value="TraesRN4A0100615600"/>
</dbReference>
<dbReference type="EnsemblPlants" id="TraesCS4A02G226200.1">
    <property type="protein sequence ID" value="TraesCS4A02G226200.1.cds1"/>
    <property type="gene ID" value="TraesCS4A02G226200"/>
</dbReference>
<dbReference type="OMA" id="CEINIGG"/>
<dbReference type="Gramene" id="TraesPARA_EIv1.0_1250070.1">
    <property type="protein sequence ID" value="TraesPARA_EIv1.0_1250070.1.CDS1"/>
    <property type="gene ID" value="TraesPARA_EIv1.0_1250070"/>
</dbReference>
<evidence type="ECO:0000256" key="1">
    <source>
        <dbReference type="SAM" id="SignalP"/>
    </source>
</evidence>
<reference evidence="2" key="2">
    <citation type="submission" date="2018-10" db="UniProtKB">
        <authorList>
            <consortium name="EnsemblPlants"/>
        </authorList>
    </citation>
    <scope>IDENTIFICATION</scope>
</reference>
<dbReference type="InterPro" id="IPR007493">
    <property type="entry name" value="DUF538"/>
</dbReference>
<feature type="chain" id="PRO_5043175033" evidence="1">
    <location>
        <begin position="24"/>
        <end position="151"/>
    </location>
</feature>
<dbReference type="Gene3D" id="2.30.240.10">
    <property type="entry name" value="At5g01610-like"/>
    <property type="match status" value="1"/>
</dbReference>
<dbReference type="Gramene" id="TraesJAG4A03G02124060.1">
    <property type="protein sequence ID" value="TraesJAG4A03G02124060.1.CDS1"/>
    <property type="gene ID" value="TraesJAG4A03G02124060"/>
</dbReference>
<dbReference type="Gramene" id="TraesARI4A03G02160470.1">
    <property type="protein sequence ID" value="TraesARI4A03G02160470.1.CDS1"/>
    <property type="gene ID" value="TraesARI4A03G02160470"/>
</dbReference>
<keyword evidence="3" id="KW-1185">Reference proteome</keyword>
<protein>
    <submittedName>
        <fullName evidence="2">Uncharacterized protein</fullName>
    </submittedName>
</protein>
<organism evidence="2">
    <name type="scientific">Triticum aestivum</name>
    <name type="common">Wheat</name>
    <dbReference type="NCBI Taxonomy" id="4565"/>
    <lineage>
        <taxon>Eukaryota</taxon>
        <taxon>Viridiplantae</taxon>
        <taxon>Streptophyta</taxon>
        <taxon>Embryophyta</taxon>
        <taxon>Tracheophyta</taxon>
        <taxon>Spermatophyta</taxon>
        <taxon>Magnoliopsida</taxon>
        <taxon>Liliopsida</taxon>
        <taxon>Poales</taxon>
        <taxon>Poaceae</taxon>
        <taxon>BOP clade</taxon>
        <taxon>Pooideae</taxon>
        <taxon>Triticodae</taxon>
        <taxon>Triticeae</taxon>
        <taxon>Triticinae</taxon>
        <taxon>Triticum</taxon>
    </lineage>
</organism>
<dbReference type="Proteomes" id="UP000019116">
    <property type="component" value="Chromosome 4A"/>
</dbReference>
<accession>A0A3B6HUQ5</accession>
<dbReference type="PANTHER" id="PTHR31676:SF64">
    <property type="entry name" value="UBIQUITIN-LIKE PROTEASE FAMILY PROFILE DOMAIN-CONTAINING PROTEIN"/>
    <property type="match status" value="1"/>
</dbReference>
<feature type="signal peptide" evidence="1">
    <location>
        <begin position="1"/>
        <end position="23"/>
    </location>
</feature>
<dbReference type="OrthoDB" id="1897482at2759"/>
<dbReference type="InterPro" id="IPR036758">
    <property type="entry name" value="At5g01610-like"/>
</dbReference>
<dbReference type="Gramene" id="TraesCAD_scaffold_011411_01G000200.1">
    <property type="protein sequence ID" value="TraesCAD_scaffold_011411_01G000200.1"/>
    <property type="gene ID" value="TraesCAD_scaffold_011411_01G000200"/>
</dbReference>
<dbReference type="AlphaFoldDB" id="A0A3B6HUQ5"/>
<dbReference type="Pfam" id="PF04398">
    <property type="entry name" value="DUF538"/>
    <property type="match status" value="1"/>
</dbReference>
<dbReference type="Gramene" id="TraesSYM4A03G02150490.1">
    <property type="protein sequence ID" value="TraesSYM4A03G02150490.1.CDS1"/>
    <property type="gene ID" value="TraesSYM4A03G02150490"/>
</dbReference>
<dbReference type="Gramene" id="TraesNOR4A03G02144860.1">
    <property type="protein sequence ID" value="TraesNOR4A03G02144860.1.CDS1"/>
    <property type="gene ID" value="TraesNOR4A03G02144860"/>
</dbReference>
<dbReference type="Gramene" id="TraesCS4A02G226200.1">
    <property type="protein sequence ID" value="TraesCS4A02G226200.1.cds1"/>
    <property type="gene ID" value="TraesCS4A02G226200"/>
</dbReference>
<evidence type="ECO:0000313" key="3">
    <source>
        <dbReference type="Proteomes" id="UP000019116"/>
    </source>
</evidence>
<dbReference type="SMR" id="A0A3B6HUQ5"/>
<name>A0A3B6HUQ5_WHEAT</name>
<dbReference type="SUPFAM" id="SSF141562">
    <property type="entry name" value="At5g01610-like"/>
    <property type="match status" value="1"/>
</dbReference>
<dbReference type="PANTHER" id="PTHR31676">
    <property type="entry name" value="T31J12.3 PROTEIN-RELATED"/>
    <property type="match status" value="1"/>
</dbReference>
<reference evidence="2" key="1">
    <citation type="submission" date="2018-08" db="EMBL/GenBank/DDBJ databases">
        <authorList>
            <person name="Rossello M."/>
        </authorList>
    </citation>
    <scope>NUCLEOTIDE SEQUENCE [LARGE SCALE GENOMIC DNA]</scope>
    <source>
        <strain evidence="2">cv. Chinese Spring</strain>
    </source>
</reference>
<dbReference type="Gramene" id="TraesCLE_scaffold_054732_01G000200.1">
    <property type="protein sequence ID" value="TraesCLE_scaffold_054732_01G000200.1"/>
    <property type="gene ID" value="TraesCLE_scaffold_054732_01G000200"/>
</dbReference>
<dbReference type="Gramene" id="TraesCS4A03G0602000.1">
    <property type="protein sequence ID" value="TraesCS4A03G0602000.1.CDS1"/>
    <property type="gene ID" value="TraesCS4A03G0602000"/>
</dbReference>
<dbReference type="STRING" id="4565.A0A3B6HUQ5"/>
<dbReference type="Gramene" id="TraesSTA4A03G02119500.1">
    <property type="protein sequence ID" value="TraesSTA4A03G02119500.1.CDS1"/>
    <property type="gene ID" value="TraesSTA4A03G02119500"/>
</dbReference>